<evidence type="ECO:0000313" key="1">
    <source>
        <dbReference type="EMBL" id="KRL79732.1"/>
    </source>
</evidence>
<dbReference type="EMBL" id="AZFH01000086">
    <property type="protein sequence ID" value="KRL79732.1"/>
    <property type="molecule type" value="Genomic_DNA"/>
</dbReference>
<gene>
    <name evidence="1" type="ORF">FC36_GL000361</name>
</gene>
<organism evidence="1 2">
    <name type="scientific">Ligilactobacillus equi DSM 15833 = JCM 10991</name>
    <dbReference type="NCBI Taxonomy" id="1423740"/>
    <lineage>
        <taxon>Bacteria</taxon>
        <taxon>Bacillati</taxon>
        <taxon>Bacillota</taxon>
        <taxon>Bacilli</taxon>
        <taxon>Lactobacillales</taxon>
        <taxon>Lactobacillaceae</taxon>
        <taxon>Ligilactobacillus</taxon>
    </lineage>
</organism>
<name>A0A0R1TI54_9LACO</name>
<dbReference type="RefSeq" id="WP_025021495.1">
    <property type="nucleotide sequence ID" value="NZ_BAMI01000077.1"/>
</dbReference>
<accession>A0A0R1TI54</accession>
<dbReference type="PATRIC" id="fig|1423740.3.peg.387"/>
<sequence>MDDEKDVVYSMMGGIIIMLHLRDACKSRGLENLFDKISDAEILEYFDKQAIQTNKPFEEVVQHEIDNQFKNFLDQYDANTMTK</sequence>
<proteinExistence type="predicted"/>
<evidence type="ECO:0000313" key="2">
    <source>
        <dbReference type="Proteomes" id="UP000051048"/>
    </source>
</evidence>
<reference evidence="1 2" key="1">
    <citation type="journal article" date="2015" name="Genome Announc.">
        <title>Expanding the biotechnology potential of lactobacilli through comparative genomics of 213 strains and associated genera.</title>
        <authorList>
            <person name="Sun Z."/>
            <person name="Harris H.M."/>
            <person name="McCann A."/>
            <person name="Guo C."/>
            <person name="Argimon S."/>
            <person name="Zhang W."/>
            <person name="Yang X."/>
            <person name="Jeffery I.B."/>
            <person name="Cooney J.C."/>
            <person name="Kagawa T.F."/>
            <person name="Liu W."/>
            <person name="Song Y."/>
            <person name="Salvetti E."/>
            <person name="Wrobel A."/>
            <person name="Rasinkangas P."/>
            <person name="Parkhill J."/>
            <person name="Rea M.C."/>
            <person name="O'Sullivan O."/>
            <person name="Ritari J."/>
            <person name="Douillard F.P."/>
            <person name="Paul Ross R."/>
            <person name="Yang R."/>
            <person name="Briner A.E."/>
            <person name="Felis G.E."/>
            <person name="de Vos W.M."/>
            <person name="Barrangou R."/>
            <person name="Klaenhammer T.R."/>
            <person name="Caufield P.W."/>
            <person name="Cui Y."/>
            <person name="Zhang H."/>
            <person name="O'Toole P.W."/>
        </authorList>
    </citation>
    <scope>NUCLEOTIDE SEQUENCE [LARGE SCALE GENOMIC DNA]</scope>
    <source>
        <strain evidence="1 2">DSM 15833</strain>
    </source>
</reference>
<dbReference type="Proteomes" id="UP000051048">
    <property type="component" value="Unassembled WGS sequence"/>
</dbReference>
<dbReference type="AlphaFoldDB" id="A0A0R1TI54"/>
<comment type="caution">
    <text evidence="1">The sequence shown here is derived from an EMBL/GenBank/DDBJ whole genome shotgun (WGS) entry which is preliminary data.</text>
</comment>
<protein>
    <submittedName>
        <fullName evidence="1">Uncharacterized protein</fullName>
    </submittedName>
</protein>